<dbReference type="FunFam" id="3.30.70.270:FF:000001">
    <property type="entry name" value="Diguanylate cyclase domain protein"/>
    <property type="match status" value="1"/>
</dbReference>
<feature type="domain" description="EAL" evidence="3">
    <location>
        <begin position="522"/>
        <end position="775"/>
    </location>
</feature>
<dbReference type="KEGG" id="ppr:PBPRB0229"/>
<dbReference type="Gene3D" id="3.30.70.270">
    <property type="match status" value="1"/>
</dbReference>
<keyword evidence="2" id="KW-0812">Transmembrane</keyword>
<dbReference type="SUPFAM" id="SSF141868">
    <property type="entry name" value="EAL domain-like"/>
    <property type="match status" value="1"/>
</dbReference>
<dbReference type="InterPro" id="IPR000160">
    <property type="entry name" value="GGDEF_dom"/>
</dbReference>
<evidence type="ECO:0000256" key="2">
    <source>
        <dbReference type="SAM" id="Phobius"/>
    </source>
</evidence>
<feature type="domain" description="GGDEF" evidence="4">
    <location>
        <begin position="380"/>
        <end position="513"/>
    </location>
</feature>
<dbReference type="PANTHER" id="PTHR44757:SF2">
    <property type="entry name" value="BIOFILM ARCHITECTURE MAINTENANCE PROTEIN MBAA"/>
    <property type="match status" value="1"/>
</dbReference>
<accession>Q6LKY8</accession>
<dbReference type="Proteomes" id="UP000000593">
    <property type="component" value="Chromosome 2"/>
</dbReference>
<evidence type="ECO:0000313" key="6">
    <source>
        <dbReference type="Proteomes" id="UP000000593"/>
    </source>
</evidence>
<evidence type="ECO:0000259" key="4">
    <source>
        <dbReference type="PROSITE" id="PS50887"/>
    </source>
</evidence>
<dbReference type="SMART" id="SM00052">
    <property type="entry name" value="EAL"/>
    <property type="match status" value="1"/>
</dbReference>
<dbReference type="CDD" id="cd01949">
    <property type="entry name" value="GGDEF"/>
    <property type="match status" value="1"/>
</dbReference>
<dbReference type="Pfam" id="PF00990">
    <property type="entry name" value="GGDEF"/>
    <property type="match status" value="1"/>
</dbReference>
<dbReference type="PROSITE" id="PS50887">
    <property type="entry name" value="GGDEF"/>
    <property type="match status" value="1"/>
</dbReference>
<dbReference type="EMBL" id="CR378675">
    <property type="protein sequence ID" value="CAG22102.1"/>
    <property type="molecule type" value="Genomic_DNA"/>
</dbReference>
<dbReference type="PANTHER" id="PTHR44757">
    <property type="entry name" value="DIGUANYLATE CYCLASE DGCP"/>
    <property type="match status" value="1"/>
</dbReference>
<organism evidence="5 6">
    <name type="scientific">Photobacterium profundum (strain SS9)</name>
    <dbReference type="NCBI Taxonomy" id="298386"/>
    <lineage>
        <taxon>Bacteria</taxon>
        <taxon>Pseudomonadati</taxon>
        <taxon>Pseudomonadota</taxon>
        <taxon>Gammaproteobacteria</taxon>
        <taxon>Vibrionales</taxon>
        <taxon>Vibrionaceae</taxon>
        <taxon>Photobacterium</taxon>
    </lineage>
</organism>
<dbReference type="GO" id="GO:0003824">
    <property type="term" value="F:catalytic activity"/>
    <property type="evidence" value="ECO:0007669"/>
    <property type="project" value="UniProtKB-ARBA"/>
</dbReference>
<dbReference type="HOGENOM" id="CLU_000445_91_4_6"/>
<dbReference type="InterPro" id="IPR043128">
    <property type="entry name" value="Rev_trsase/Diguanyl_cyclase"/>
</dbReference>
<dbReference type="STRING" id="298386.PBPRB0229"/>
<feature type="transmembrane region" description="Helical" evidence="2">
    <location>
        <begin position="21"/>
        <end position="44"/>
    </location>
</feature>
<dbReference type="AlphaFoldDB" id="Q6LKY8"/>
<dbReference type="InterPro" id="IPR035919">
    <property type="entry name" value="EAL_sf"/>
</dbReference>
<dbReference type="SUPFAM" id="SSF55073">
    <property type="entry name" value="Nucleotide cyclase"/>
    <property type="match status" value="1"/>
</dbReference>
<evidence type="ECO:0000256" key="1">
    <source>
        <dbReference type="ARBA" id="ARBA00001946"/>
    </source>
</evidence>
<dbReference type="eggNOG" id="COG5001">
    <property type="taxonomic scope" value="Bacteria"/>
</dbReference>
<dbReference type="NCBIfam" id="TIGR00254">
    <property type="entry name" value="GGDEF"/>
    <property type="match status" value="1"/>
</dbReference>
<keyword evidence="6" id="KW-1185">Reference proteome</keyword>
<dbReference type="InterPro" id="IPR029787">
    <property type="entry name" value="Nucleotide_cyclase"/>
</dbReference>
<gene>
    <name evidence="5" type="primary">SCRC</name>
    <name evidence="5" type="ordered locus">PBPRB0229</name>
</gene>
<keyword evidence="2" id="KW-0472">Membrane</keyword>
<dbReference type="SMART" id="SM00267">
    <property type="entry name" value="GGDEF"/>
    <property type="match status" value="1"/>
</dbReference>
<reference evidence="6" key="1">
    <citation type="journal article" date="2005" name="Science">
        <title>Life at depth: Photobacterium profundum genome sequence and expression analysis.</title>
        <authorList>
            <person name="Vezzi A."/>
            <person name="Campanaro S."/>
            <person name="D'Angelo M."/>
            <person name="Simonato F."/>
            <person name="Vitulo N."/>
            <person name="Lauro F.M."/>
            <person name="Cestaro A."/>
            <person name="Malacrida G."/>
            <person name="Simionati B."/>
            <person name="Cannata N."/>
            <person name="Romualdi C."/>
            <person name="Bartlett D.H."/>
            <person name="Valle G."/>
        </authorList>
    </citation>
    <scope>NUCLEOTIDE SEQUENCE [LARGE SCALE GENOMIC DNA]</scope>
    <source>
        <strain evidence="6">ATCC BAA-1253 / SS9</strain>
    </source>
</reference>
<protein>
    <submittedName>
        <fullName evidence="5">Hypothetical ScrC (Sensory box/GGDEF familyprotein) (Involved in swarmer cell regulation)</fullName>
    </submittedName>
</protein>
<dbReference type="Pfam" id="PF00563">
    <property type="entry name" value="EAL"/>
    <property type="match status" value="1"/>
</dbReference>
<dbReference type="InterPro" id="IPR052155">
    <property type="entry name" value="Biofilm_reg_signaling"/>
</dbReference>
<proteinExistence type="predicted"/>
<evidence type="ECO:0000259" key="3">
    <source>
        <dbReference type="PROSITE" id="PS50883"/>
    </source>
</evidence>
<keyword evidence="2" id="KW-1133">Transmembrane helix</keyword>
<dbReference type="Gene3D" id="3.20.20.450">
    <property type="entry name" value="EAL domain"/>
    <property type="match status" value="1"/>
</dbReference>
<comment type="cofactor">
    <cofactor evidence="1">
        <name>Mg(2+)</name>
        <dbReference type="ChEBI" id="CHEBI:18420"/>
    </cofactor>
</comment>
<dbReference type="PROSITE" id="PS50883">
    <property type="entry name" value="EAL"/>
    <property type="match status" value="1"/>
</dbReference>
<evidence type="ECO:0000313" key="5">
    <source>
        <dbReference type="EMBL" id="CAG22102.1"/>
    </source>
</evidence>
<dbReference type="InterPro" id="IPR001633">
    <property type="entry name" value="EAL_dom"/>
</dbReference>
<name>Q6LKY8_PHOPR</name>
<sequence length="782" mass="88921">MIKIVIKGFMKKRKQKLSSSRLIIIAAVLLAAYLVLILAVTNLGQTRLKESQHRELNLKVQSYTSMLEYFFYVTNDEIKNLASDKEMQTFFANLASGMSMKYGLGASLINLDRDLIALKQSTTINQKPVYRRLMLVGYDGTIISNTTPHQDISFDITQYKNMKSPDMMIRTVKKSGDISIQLIKPVKYGGKQVAFLVADINKQVIIDQLTVQEYAESRSRMDLVADSGNIFIWNSLTASQEAEGISTLVNNLYFEMQIKNTPFKLRSWFEPVNEKDIFTSGWFIAGLSFLAFPVIFGLLYIFKINSANIILRTKFEESNKQHRALSEKNVRLTEEIDKRKISEEKLAYQASHDALTGLPNRKYGNERLEQELFRAKRNNTNVLVMYIDLDNFKQINDTLGHLAGDQFLKLSTSRLLGSVRHSDTLARLGGDEFLLVIPDLKDLKSAKLLATTIVSLFNKPFFWQKQEFFVSTSIGLSVFPQDGDNAQQLLASADTAMYRVKQDGRNAFSFYNTDMNRDVQRTLELDGRLRQAITNDSLELYYQPIIELESNRIVGAEALMRWNDAKFGFVSPEEFIPLAEKNGLIHQLGELAINKACMQAAEWQKISPLQISINFSSVQFRYCDKLFKQICHGLTQSGLPADKLDIEVTESLLIDHSDEVVTLLNKLQSMGAQLTIDDFGTGYSSLSYLHKFPFNKLKIDRAFLRNMHANDADRELVNAIIAMAKALNLKVVAEGIEEQWSADYLRFINCKYGQGYLYSKPVPAKEFELLLSHKLKPILCGQ</sequence>
<feature type="transmembrane region" description="Helical" evidence="2">
    <location>
        <begin position="281"/>
        <end position="302"/>
    </location>
</feature>
<dbReference type="CDD" id="cd01948">
    <property type="entry name" value="EAL"/>
    <property type="match status" value="1"/>
</dbReference>